<dbReference type="RefSeq" id="WP_379812439.1">
    <property type="nucleotide sequence ID" value="NZ_JBHUPC010000017.1"/>
</dbReference>
<keyword evidence="1" id="KW-1133">Transmembrane helix</keyword>
<evidence type="ECO:0000256" key="1">
    <source>
        <dbReference type="SAM" id="Phobius"/>
    </source>
</evidence>
<protein>
    <submittedName>
        <fullName evidence="3">GRAM domain-containing protein</fullName>
    </submittedName>
</protein>
<name>A0ABW5YNS9_9FLAO</name>
<feature type="transmembrane region" description="Helical" evidence="1">
    <location>
        <begin position="14"/>
        <end position="34"/>
    </location>
</feature>
<evidence type="ECO:0000313" key="3">
    <source>
        <dbReference type="EMBL" id="MFD2892726.1"/>
    </source>
</evidence>
<keyword evidence="1" id="KW-0812">Transmembrane</keyword>
<comment type="caution">
    <text evidence="3">The sequence shown here is derived from an EMBL/GenBank/DDBJ whole genome shotgun (WGS) entry which is preliminary data.</text>
</comment>
<dbReference type="EMBL" id="JBHUPC010000017">
    <property type="protein sequence ID" value="MFD2892726.1"/>
    <property type="molecule type" value="Genomic_DNA"/>
</dbReference>
<organism evidence="3 4">
    <name type="scientific">Flavobacterium chuncheonense</name>
    <dbReference type="NCBI Taxonomy" id="2026653"/>
    <lineage>
        <taxon>Bacteria</taxon>
        <taxon>Pseudomonadati</taxon>
        <taxon>Bacteroidota</taxon>
        <taxon>Flavobacteriia</taxon>
        <taxon>Flavobacteriales</taxon>
        <taxon>Flavobacteriaceae</taxon>
        <taxon>Flavobacterium</taxon>
    </lineage>
</organism>
<reference evidence="4" key="1">
    <citation type="journal article" date="2019" name="Int. J. Syst. Evol. Microbiol.">
        <title>The Global Catalogue of Microorganisms (GCM) 10K type strain sequencing project: providing services to taxonomists for standard genome sequencing and annotation.</title>
        <authorList>
            <consortium name="The Broad Institute Genomics Platform"/>
            <consortium name="The Broad Institute Genome Sequencing Center for Infectious Disease"/>
            <person name="Wu L."/>
            <person name="Ma J."/>
        </authorList>
    </citation>
    <scope>NUCLEOTIDE SEQUENCE [LARGE SCALE GENOMIC DNA]</scope>
    <source>
        <strain evidence="4">KCTC 22671</strain>
    </source>
</reference>
<proteinExistence type="predicted"/>
<evidence type="ECO:0000259" key="2">
    <source>
        <dbReference type="Pfam" id="PF02893"/>
    </source>
</evidence>
<keyword evidence="4" id="KW-1185">Reference proteome</keyword>
<sequence length="181" mass="20856">MEPKIVKMNWKQRILLALLNGLVYIGILWLFDYFTEDQLYSTNELLFQGLFFGFFMGIAFPFVVKKFGHKFTSSLSKNTIPILNPNETIVQEFQGNLFKGIGAEGGKIFLTSENLIFKSHQLYIQNQQTNIPLASISKIEKRKTALKTDNSIRITTNDDKKYDFILNESDDLITLLEEKNS</sequence>
<dbReference type="InterPro" id="IPR011993">
    <property type="entry name" value="PH-like_dom_sf"/>
</dbReference>
<evidence type="ECO:0000313" key="4">
    <source>
        <dbReference type="Proteomes" id="UP001597534"/>
    </source>
</evidence>
<keyword evidence="1" id="KW-0472">Membrane</keyword>
<feature type="domain" description="GRAM" evidence="2">
    <location>
        <begin position="76"/>
        <end position="171"/>
    </location>
</feature>
<dbReference type="Pfam" id="PF02893">
    <property type="entry name" value="GRAM"/>
    <property type="match status" value="1"/>
</dbReference>
<gene>
    <name evidence="3" type="ORF">ACFS5J_11960</name>
</gene>
<accession>A0ABW5YNS9</accession>
<feature type="transmembrane region" description="Helical" evidence="1">
    <location>
        <begin position="46"/>
        <end position="64"/>
    </location>
</feature>
<dbReference type="InterPro" id="IPR004182">
    <property type="entry name" value="GRAM"/>
</dbReference>
<dbReference type="Proteomes" id="UP001597534">
    <property type="component" value="Unassembled WGS sequence"/>
</dbReference>
<dbReference type="Gene3D" id="2.30.29.30">
    <property type="entry name" value="Pleckstrin-homology domain (PH domain)/Phosphotyrosine-binding domain (PTB)"/>
    <property type="match status" value="1"/>
</dbReference>